<evidence type="ECO:0000256" key="7">
    <source>
        <dbReference type="ARBA" id="ARBA00022793"/>
    </source>
</evidence>
<dbReference type="CDD" id="cd02005">
    <property type="entry name" value="TPP_PDC_IPDC"/>
    <property type="match status" value="1"/>
</dbReference>
<feature type="binding site" evidence="11">
    <location>
        <position position="480"/>
    </location>
    <ligand>
        <name>Mg(2+)</name>
        <dbReference type="ChEBI" id="CHEBI:18420"/>
    </ligand>
</feature>
<dbReference type="SUPFAM" id="SSF52518">
    <property type="entry name" value="Thiamin diphosphate-binding fold (THDP-binding)"/>
    <property type="match status" value="2"/>
</dbReference>
<protein>
    <recommendedName>
        <fullName evidence="5">Pyruvate decarboxylase</fullName>
        <ecNumber evidence="4">4.1.1.1</ecNumber>
    </recommendedName>
</protein>
<dbReference type="CDD" id="cd07038">
    <property type="entry name" value="TPP_PYR_PDC_IPDC_like"/>
    <property type="match status" value="1"/>
</dbReference>
<comment type="similarity">
    <text evidence="3 12">Belongs to the TPP enzyme family.</text>
</comment>
<dbReference type="Pfam" id="PF02776">
    <property type="entry name" value="TPP_enzyme_N"/>
    <property type="match status" value="1"/>
</dbReference>
<dbReference type="PANTHER" id="PTHR43452">
    <property type="entry name" value="PYRUVATE DECARBOXYLASE"/>
    <property type="match status" value="1"/>
</dbReference>
<evidence type="ECO:0000256" key="9">
    <source>
        <dbReference type="ARBA" id="ARBA00023052"/>
    </source>
</evidence>
<evidence type="ECO:0000259" key="15">
    <source>
        <dbReference type="Pfam" id="PF02776"/>
    </source>
</evidence>
<keyword evidence="10" id="KW-0456">Lyase</keyword>
<evidence type="ECO:0000256" key="1">
    <source>
        <dbReference type="ARBA" id="ARBA00001041"/>
    </source>
</evidence>
<dbReference type="InterPro" id="IPR029061">
    <property type="entry name" value="THDP-binding"/>
</dbReference>
<dbReference type="EMBL" id="JAWHQM010000002">
    <property type="protein sequence ID" value="KAK5625182.1"/>
    <property type="molecule type" value="Genomic_DNA"/>
</dbReference>
<dbReference type="InterPro" id="IPR012000">
    <property type="entry name" value="Thiamin_PyroP_enz_cen_dom"/>
</dbReference>
<feature type="binding site" evidence="11">
    <location>
        <position position="453"/>
    </location>
    <ligand>
        <name>Mg(2+)</name>
        <dbReference type="ChEBI" id="CHEBI:18420"/>
    </ligand>
</feature>
<feature type="domain" description="Thiamine pyrophosphate enzyme N-terminal TPP-binding" evidence="15">
    <location>
        <begin position="6"/>
        <end position="115"/>
    </location>
</feature>
<dbReference type="FunFam" id="3.40.50.970:FF:000024">
    <property type="entry name" value="Pyruvate decarboxylase isozyme"/>
    <property type="match status" value="1"/>
</dbReference>
<evidence type="ECO:0000313" key="16">
    <source>
        <dbReference type="EMBL" id="KAK5625182.1"/>
    </source>
</evidence>
<keyword evidence="8 11" id="KW-0460">Magnesium</keyword>
<evidence type="ECO:0000256" key="6">
    <source>
        <dbReference type="ARBA" id="ARBA00022723"/>
    </source>
</evidence>
<dbReference type="InterPro" id="IPR012001">
    <property type="entry name" value="Thiamin_PyroP_enz_TPP-bd_dom"/>
</dbReference>
<keyword evidence="17" id="KW-1185">Reference proteome</keyword>
<keyword evidence="7" id="KW-0210">Decarboxylase</keyword>
<dbReference type="Pfam" id="PF02775">
    <property type="entry name" value="TPP_enzyme_C"/>
    <property type="match status" value="1"/>
</dbReference>
<evidence type="ECO:0000256" key="2">
    <source>
        <dbReference type="ARBA" id="ARBA00001964"/>
    </source>
</evidence>
<evidence type="ECO:0000259" key="14">
    <source>
        <dbReference type="Pfam" id="PF02775"/>
    </source>
</evidence>
<dbReference type="GO" id="GO:0005634">
    <property type="term" value="C:nucleus"/>
    <property type="evidence" value="ECO:0007669"/>
    <property type="project" value="TreeGrafter"/>
</dbReference>
<keyword evidence="9 12" id="KW-0786">Thiamine pyrophosphate</keyword>
<dbReference type="Gene3D" id="3.40.50.970">
    <property type="match status" value="2"/>
</dbReference>
<dbReference type="GO" id="GO:0004737">
    <property type="term" value="F:pyruvate decarboxylase activity"/>
    <property type="evidence" value="ECO:0007669"/>
    <property type="project" value="UniProtKB-EC"/>
</dbReference>
<dbReference type="GO" id="GO:0030976">
    <property type="term" value="F:thiamine pyrophosphate binding"/>
    <property type="evidence" value="ECO:0007669"/>
    <property type="project" value="InterPro"/>
</dbReference>
<dbReference type="AlphaFoldDB" id="A0AAN7UD12"/>
<dbReference type="InterPro" id="IPR029035">
    <property type="entry name" value="DHS-like_NAD/FAD-binding_dom"/>
</dbReference>
<evidence type="ECO:0000256" key="4">
    <source>
        <dbReference type="ARBA" id="ARBA00013202"/>
    </source>
</evidence>
<organism evidence="16 17">
    <name type="scientific">Xylaria bambusicola</name>
    <dbReference type="NCBI Taxonomy" id="326684"/>
    <lineage>
        <taxon>Eukaryota</taxon>
        <taxon>Fungi</taxon>
        <taxon>Dikarya</taxon>
        <taxon>Ascomycota</taxon>
        <taxon>Pezizomycotina</taxon>
        <taxon>Sordariomycetes</taxon>
        <taxon>Xylariomycetidae</taxon>
        <taxon>Xylariales</taxon>
        <taxon>Xylariaceae</taxon>
        <taxon>Xylaria</taxon>
    </lineage>
</organism>
<evidence type="ECO:0000256" key="10">
    <source>
        <dbReference type="ARBA" id="ARBA00023239"/>
    </source>
</evidence>
<dbReference type="Gene3D" id="3.40.50.1220">
    <property type="entry name" value="TPP-binding domain"/>
    <property type="match status" value="1"/>
</dbReference>
<dbReference type="PANTHER" id="PTHR43452:SF11">
    <property type="entry name" value="PYRUVATE DECARBOXYLASE"/>
    <property type="match status" value="1"/>
</dbReference>
<feature type="binding site" evidence="11">
    <location>
        <position position="482"/>
    </location>
    <ligand>
        <name>Mg(2+)</name>
        <dbReference type="ChEBI" id="CHEBI:18420"/>
    </ligand>
</feature>
<dbReference type="InterPro" id="IPR011766">
    <property type="entry name" value="TPP_enzyme_TPP-bd"/>
</dbReference>
<dbReference type="InterPro" id="IPR047214">
    <property type="entry name" value="TPP_PDC_IPDC"/>
</dbReference>
<dbReference type="EC" id="4.1.1.1" evidence="4"/>
<gene>
    <name evidence="16" type="ORF">RRF57_000898</name>
</gene>
<name>A0AAN7UD12_9PEZI</name>
<dbReference type="SUPFAM" id="SSF52467">
    <property type="entry name" value="DHS-like NAD/FAD-binding domain"/>
    <property type="match status" value="1"/>
</dbReference>
<dbReference type="InterPro" id="IPR047213">
    <property type="entry name" value="TPP_PYR_PDC_IPDC-like"/>
</dbReference>
<dbReference type="PIRSF" id="PIRSF036565">
    <property type="entry name" value="Pyruvt_ip_decrb"/>
    <property type="match status" value="1"/>
</dbReference>
<comment type="catalytic activity">
    <reaction evidence="1">
        <text>a 2-oxocarboxylate + H(+) = an aldehyde + CO2</text>
        <dbReference type="Rhea" id="RHEA:11628"/>
        <dbReference type="ChEBI" id="CHEBI:15378"/>
        <dbReference type="ChEBI" id="CHEBI:16526"/>
        <dbReference type="ChEBI" id="CHEBI:17478"/>
        <dbReference type="ChEBI" id="CHEBI:35179"/>
        <dbReference type="EC" id="4.1.1.1"/>
    </reaction>
</comment>
<sequence length="572" mass="63293">MSDTIKLAEYLFARLKQLGIGAVHGVPGDFNLTLLDYVEPAGLQWVGNANELNAGYAADGYARIKGYSALITTFGVGELSAINAIAGAYAERAAVVHIVGTPDRPTQDERRQVHHTFNDGEFGRFAQMAVSVTVAQVDLKDPRTSPELIDYTLRQCMMHSRPVYIQVPVDMVSVPVQAYPLKTQLNYALVQPTASRDEIIGKVLERIYEAETPAILVDGETRSCGIVELVQRLVEVTKWPSWTTGFGWGLLDETTPNVHGIYRGRFDTPAVHEFVQSSDLVLFFGPHISTTNSYVKTSVPKPKAGICISHTEIKIGEQIYRDIPARLVITQLLEKLDRSKIKAYTPSTDLSRPQPQSYSEALKDQPITQALFWPMTSKILKEGDIILGETGSAGHGCRDMPLPKHARTFVPVTWLSIGYMVGAAQGAALAQREMIAAGYNGIQSARTILFIGDGSFQMSAQELGTIIRHNLNVTVVLINNDGYTIERVIHGLKQGYNDIATWRYLQAPAFFGAKEDTFTAKVETLGELHNLLETEQFTKAEGFKMVEVIMDREDVPEGPLAWLLQNQLKKQK</sequence>
<feature type="domain" description="Thiamine pyrophosphate enzyme TPP-binding" evidence="14">
    <location>
        <begin position="404"/>
        <end position="500"/>
    </location>
</feature>
<comment type="cofactor">
    <cofactor evidence="11">
        <name>Mg(2+)</name>
        <dbReference type="ChEBI" id="CHEBI:18420"/>
    </cofactor>
    <text evidence="11">Binds 1 Mg(2+) per subunit.</text>
</comment>
<dbReference type="GO" id="GO:0000287">
    <property type="term" value="F:magnesium ion binding"/>
    <property type="evidence" value="ECO:0007669"/>
    <property type="project" value="InterPro"/>
</dbReference>
<dbReference type="GO" id="GO:0005829">
    <property type="term" value="C:cytosol"/>
    <property type="evidence" value="ECO:0007669"/>
    <property type="project" value="TreeGrafter"/>
</dbReference>
<evidence type="ECO:0000256" key="8">
    <source>
        <dbReference type="ARBA" id="ARBA00022842"/>
    </source>
</evidence>
<proteinExistence type="inferred from homology"/>
<evidence type="ECO:0000313" key="17">
    <source>
        <dbReference type="Proteomes" id="UP001305414"/>
    </source>
</evidence>
<accession>A0AAN7UD12</accession>
<evidence type="ECO:0000256" key="5">
    <source>
        <dbReference type="ARBA" id="ARBA00014422"/>
    </source>
</evidence>
<dbReference type="Pfam" id="PF00205">
    <property type="entry name" value="TPP_enzyme_M"/>
    <property type="match status" value="1"/>
</dbReference>
<evidence type="ECO:0000256" key="11">
    <source>
        <dbReference type="PIRSR" id="PIRSR036565-2"/>
    </source>
</evidence>
<evidence type="ECO:0000256" key="3">
    <source>
        <dbReference type="ARBA" id="ARBA00007812"/>
    </source>
</evidence>
<keyword evidence="6 11" id="KW-0479">Metal-binding</keyword>
<reference evidence="16 17" key="1">
    <citation type="submission" date="2023-10" db="EMBL/GenBank/DDBJ databases">
        <title>Draft genome sequence of Xylaria bambusicola isolate GMP-LS, the root and basal stem rot pathogen of sugarcane in Indonesia.</title>
        <authorList>
            <person name="Selvaraj P."/>
            <person name="Muralishankar V."/>
            <person name="Muruganantham S."/>
            <person name="Sp S."/>
            <person name="Haryani S."/>
            <person name="Lau K.J.X."/>
            <person name="Naqvi N.I."/>
        </authorList>
    </citation>
    <scope>NUCLEOTIDE SEQUENCE [LARGE SCALE GENOMIC DNA]</scope>
    <source>
        <strain evidence="16">GMP-LS</strain>
    </source>
</reference>
<evidence type="ECO:0000259" key="13">
    <source>
        <dbReference type="Pfam" id="PF00205"/>
    </source>
</evidence>
<evidence type="ECO:0000256" key="12">
    <source>
        <dbReference type="RuleBase" id="RU362132"/>
    </source>
</evidence>
<dbReference type="FunFam" id="3.40.50.970:FF:000019">
    <property type="entry name" value="Pyruvate decarboxylase isozyme"/>
    <property type="match status" value="1"/>
</dbReference>
<comment type="cofactor">
    <cofactor evidence="2">
        <name>thiamine diphosphate</name>
        <dbReference type="ChEBI" id="CHEBI:58937"/>
    </cofactor>
</comment>
<dbReference type="InterPro" id="IPR012110">
    <property type="entry name" value="PDC/IPDC-like"/>
</dbReference>
<dbReference type="Proteomes" id="UP001305414">
    <property type="component" value="Unassembled WGS sequence"/>
</dbReference>
<dbReference type="GO" id="GO:0000949">
    <property type="term" value="P:aromatic amino acid family catabolic process to alcohol via Ehrlich pathway"/>
    <property type="evidence" value="ECO:0007669"/>
    <property type="project" value="TreeGrafter"/>
</dbReference>
<feature type="domain" description="Thiamine pyrophosphate enzyme central" evidence="13">
    <location>
        <begin position="201"/>
        <end position="336"/>
    </location>
</feature>
<comment type="caution">
    <text evidence="16">The sequence shown here is derived from an EMBL/GenBank/DDBJ whole genome shotgun (WGS) entry which is preliminary data.</text>
</comment>